<organism evidence="1 2">
    <name type="scientific">Agarivorans albus MKT 106</name>
    <dbReference type="NCBI Taxonomy" id="1331007"/>
    <lineage>
        <taxon>Bacteria</taxon>
        <taxon>Pseudomonadati</taxon>
        <taxon>Pseudomonadota</taxon>
        <taxon>Gammaproteobacteria</taxon>
        <taxon>Alteromonadales</taxon>
        <taxon>Alteromonadaceae</taxon>
        <taxon>Agarivorans</taxon>
    </lineage>
</organism>
<dbReference type="Proteomes" id="UP000014461">
    <property type="component" value="Unassembled WGS sequence"/>
</dbReference>
<comment type="caution">
    <text evidence="1">The sequence shown here is derived from an EMBL/GenBank/DDBJ whole genome shotgun (WGS) entry which is preliminary data.</text>
</comment>
<dbReference type="EMBL" id="BARX01000001">
    <property type="protein sequence ID" value="GAD00089.1"/>
    <property type="molecule type" value="Genomic_DNA"/>
</dbReference>
<protein>
    <submittedName>
        <fullName evidence="1">Uncharacterized protein</fullName>
    </submittedName>
</protein>
<gene>
    <name evidence="1" type="ORF">AALB_0169</name>
</gene>
<dbReference type="AlphaFoldDB" id="R9PFC9"/>
<proteinExistence type="predicted"/>
<reference evidence="1" key="1">
    <citation type="journal article" date="2013" name="Genome Announc.">
        <title>Draft Genome Sequence of Agarivorans albus Strain MKT 106T, an Agarolytic Marine Bacterium.</title>
        <authorList>
            <person name="Yasuike M."/>
            <person name="Nakamura Y."/>
            <person name="Kai W."/>
            <person name="Fujiwara A."/>
            <person name="Fukui Y."/>
            <person name="Satomi M."/>
            <person name="Sano M."/>
        </authorList>
    </citation>
    <scope>NUCLEOTIDE SEQUENCE [LARGE SCALE GENOMIC DNA]</scope>
</reference>
<evidence type="ECO:0000313" key="1">
    <source>
        <dbReference type="EMBL" id="GAD00089.1"/>
    </source>
</evidence>
<name>R9PFC9_AGAAL</name>
<sequence length="311" mass="35245">MKSVFRLTILNLVVFFITSCTSNEEVKSPDTLVLAMHDTLVRAINDSDSKIAECNLLYDSLHVNSKQFHSSNARFLSATKNLQDKLAAYEGDNNLVELSSYLWPYIVKESESSASRRSYYLDMCEQFSGDAAIYFLGKSVTTPTVESTTDNTVMLSTLIDKREVIVSWKKELTQWKLHEARYAKEIPATIVSQYDNLIDDIVSNQMLIESIDRACLNLEHPLFDSLNSVNRLTYIIGDEGSNVYHEKSKVLKGSVEMIVEQTLTTFQSTGECSDPSVKVKIYALIIQRLQKMHQDVVVLSNITMKLPKDQK</sequence>
<dbReference type="PROSITE" id="PS51257">
    <property type="entry name" value="PROKAR_LIPOPROTEIN"/>
    <property type="match status" value="1"/>
</dbReference>
<keyword evidence="2" id="KW-1185">Reference proteome</keyword>
<accession>R9PFC9</accession>
<evidence type="ECO:0000313" key="2">
    <source>
        <dbReference type="Proteomes" id="UP000014461"/>
    </source>
</evidence>
<dbReference type="RefSeq" id="WP_016399857.1">
    <property type="nucleotide sequence ID" value="NZ_BARX01000001.1"/>
</dbReference>